<dbReference type="AlphaFoldDB" id="C0R985"/>
<protein>
    <submittedName>
        <fullName evidence="1">Uncharacterized protein</fullName>
    </submittedName>
</protein>
<organism evidence="1 2">
    <name type="scientific">Borreliella valaisiana VS116</name>
    <dbReference type="NCBI Taxonomy" id="445987"/>
    <lineage>
        <taxon>Bacteria</taxon>
        <taxon>Pseudomonadati</taxon>
        <taxon>Spirochaetota</taxon>
        <taxon>Spirochaetia</taxon>
        <taxon>Spirochaetales</taxon>
        <taxon>Borreliaceae</taxon>
        <taxon>Borreliella</taxon>
    </lineage>
</organism>
<evidence type="ECO:0000313" key="2">
    <source>
        <dbReference type="Proteomes" id="UP000006163"/>
    </source>
</evidence>
<name>C0R985_BORVA</name>
<accession>C0R985</accession>
<geneLocation type="plasmid" evidence="1 2">
    <name>VS116_lp28-3</name>
</geneLocation>
<dbReference type="Proteomes" id="UP000006163">
    <property type="component" value="Plasmid VS116_lp28-3"/>
</dbReference>
<keyword evidence="2" id="KW-1185">Reference proteome</keyword>
<gene>
    <name evidence="1" type="ORF">BVAVS116_H0028</name>
</gene>
<proteinExistence type="predicted"/>
<sequence>MYTQVLNLQYSNLVRPKTHTSSFKAKFMIQSSDNIVKK</sequence>
<dbReference type="EMBL" id="CP001440">
    <property type="protein sequence ID" value="ACN53016.1"/>
    <property type="molecule type" value="Genomic_DNA"/>
</dbReference>
<dbReference type="HOGENOM" id="CLU_3325284_0_0_12"/>
<keyword evidence="1" id="KW-0614">Plasmid</keyword>
<evidence type="ECO:0000313" key="1">
    <source>
        <dbReference type="EMBL" id="ACN53016.1"/>
    </source>
</evidence>
<reference evidence="1 2" key="1">
    <citation type="journal article" date="2012" name="J. Bacteriol.">
        <title>Whole-Genome Sequences of Borrelia bissettii, Borrelia valaisiana, and Borrelia spielmanii.</title>
        <authorList>
            <person name="Schutzer S.E."/>
            <person name="Fraser-Liggett C.M."/>
            <person name="Qiu W.G."/>
            <person name="Kraiczy P."/>
            <person name="Mongodin E.F."/>
            <person name="Dunn J.J."/>
            <person name="Luft B.J."/>
            <person name="Casjens S.R."/>
        </authorList>
    </citation>
    <scope>NUCLEOTIDE SEQUENCE [LARGE SCALE GENOMIC DNA]</scope>
    <source>
        <strain evidence="1 2">VS116</strain>
        <plasmid evidence="1">VS116_lp28-3</plasmid>
    </source>
</reference>